<dbReference type="GO" id="GO:0005634">
    <property type="term" value="C:nucleus"/>
    <property type="evidence" value="ECO:0007669"/>
    <property type="project" value="UniProtKB-SubCell"/>
</dbReference>
<feature type="compositionally biased region" description="Low complexity" evidence="7">
    <location>
        <begin position="430"/>
        <end position="447"/>
    </location>
</feature>
<keyword evidence="2" id="KW-0805">Transcription regulation</keyword>
<dbReference type="SUPFAM" id="SSF54171">
    <property type="entry name" value="DNA-binding domain"/>
    <property type="match status" value="1"/>
</dbReference>
<evidence type="ECO:0000256" key="4">
    <source>
        <dbReference type="ARBA" id="ARBA00023163"/>
    </source>
</evidence>
<dbReference type="PANTHER" id="PTHR31194:SF197">
    <property type="entry name" value="OS12G0582900 PROTEIN"/>
    <property type="match status" value="1"/>
</dbReference>
<comment type="similarity">
    <text evidence="6">Belongs to the AP2/ERF transcription factor family. ERF subfamily.</text>
</comment>
<evidence type="ECO:0000259" key="8">
    <source>
        <dbReference type="PROSITE" id="PS51032"/>
    </source>
</evidence>
<dbReference type="GO" id="GO:0003700">
    <property type="term" value="F:DNA-binding transcription factor activity"/>
    <property type="evidence" value="ECO:0007669"/>
    <property type="project" value="InterPro"/>
</dbReference>
<dbReference type="Pfam" id="PF00847">
    <property type="entry name" value="AP2"/>
    <property type="match status" value="1"/>
</dbReference>
<dbReference type="EMBL" id="CM007383">
    <property type="protein sequence ID" value="ONK75862.1"/>
    <property type="molecule type" value="Genomic_DNA"/>
</dbReference>
<feature type="compositionally biased region" description="Low complexity" evidence="7">
    <location>
        <begin position="231"/>
        <end position="240"/>
    </location>
</feature>
<feature type="domain" description="AP2/ERF" evidence="8">
    <location>
        <begin position="115"/>
        <end position="172"/>
    </location>
</feature>
<dbReference type="OMA" id="GAIDFQF"/>
<reference evidence="10" key="1">
    <citation type="journal article" date="2017" name="Nat. Commun.">
        <title>The asparagus genome sheds light on the origin and evolution of a young Y chromosome.</title>
        <authorList>
            <person name="Harkess A."/>
            <person name="Zhou J."/>
            <person name="Xu C."/>
            <person name="Bowers J.E."/>
            <person name="Van der Hulst R."/>
            <person name="Ayyampalayam S."/>
            <person name="Mercati F."/>
            <person name="Riccardi P."/>
            <person name="McKain M.R."/>
            <person name="Kakrana A."/>
            <person name="Tang H."/>
            <person name="Ray J."/>
            <person name="Groenendijk J."/>
            <person name="Arikit S."/>
            <person name="Mathioni S.M."/>
            <person name="Nakano M."/>
            <person name="Shan H."/>
            <person name="Telgmann-Rauber A."/>
            <person name="Kanno A."/>
            <person name="Yue Z."/>
            <person name="Chen H."/>
            <person name="Li W."/>
            <person name="Chen Y."/>
            <person name="Xu X."/>
            <person name="Zhang Y."/>
            <person name="Luo S."/>
            <person name="Chen H."/>
            <person name="Gao J."/>
            <person name="Mao Z."/>
            <person name="Pires J.C."/>
            <person name="Luo M."/>
            <person name="Kudrna D."/>
            <person name="Wing R.A."/>
            <person name="Meyers B.C."/>
            <person name="Yi K."/>
            <person name="Kong H."/>
            <person name="Lavrijsen P."/>
            <person name="Sunseri F."/>
            <person name="Falavigna A."/>
            <person name="Ye Y."/>
            <person name="Leebens-Mack J.H."/>
            <person name="Chen G."/>
        </authorList>
    </citation>
    <scope>NUCLEOTIDE SEQUENCE [LARGE SCALE GENOMIC DNA]</scope>
    <source>
        <strain evidence="10">cv. DH0086</strain>
    </source>
</reference>
<dbReference type="InterPro" id="IPR001471">
    <property type="entry name" value="AP2/ERF_dom"/>
</dbReference>
<gene>
    <name evidence="9" type="ORF">A4U43_C03F21330</name>
</gene>
<dbReference type="Gene3D" id="3.30.730.10">
    <property type="entry name" value="AP2/ERF domain"/>
    <property type="match status" value="1"/>
</dbReference>
<dbReference type="PRINTS" id="PR00367">
    <property type="entry name" value="ETHRSPELEMNT"/>
</dbReference>
<evidence type="ECO:0000256" key="1">
    <source>
        <dbReference type="ARBA" id="ARBA00004123"/>
    </source>
</evidence>
<evidence type="ECO:0000256" key="6">
    <source>
        <dbReference type="ARBA" id="ARBA00024343"/>
    </source>
</evidence>
<evidence type="ECO:0000256" key="7">
    <source>
        <dbReference type="SAM" id="MobiDB-lite"/>
    </source>
</evidence>
<comment type="subcellular location">
    <subcellularLocation>
        <location evidence="1">Nucleus</location>
    </subcellularLocation>
</comment>
<dbReference type="InterPro" id="IPR050913">
    <property type="entry name" value="AP2/ERF_ERF"/>
</dbReference>
<dbReference type="InterPro" id="IPR036955">
    <property type="entry name" value="AP2/ERF_dom_sf"/>
</dbReference>
<dbReference type="Proteomes" id="UP000243459">
    <property type="component" value="Chromosome 3"/>
</dbReference>
<evidence type="ECO:0000256" key="2">
    <source>
        <dbReference type="ARBA" id="ARBA00023015"/>
    </source>
</evidence>
<name>A0A5P1FCP1_ASPOF</name>
<evidence type="ECO:0000256" key="3">
    <source>
        <dbReference type="ARBA" id="ARBA00023125"/>
    </source>
</evidence>
<feature type="compositionally biased region" description="Low complexity" evidence="7">
    <location>
        <begin position="85"/>
        <end position="94"/>
    </location>
</feature>
<evidence type="ECO:0000313" key="9">
    <source>
        <dbReference type="EMBL" id="ONK75862.1"/>
    </source>
</evidence>
<keyword evidence="5" id="KW-0539">Nucleus</keyword>
<evidence type="ECO:0000313" key="10">
    <source>
        <dbReference type="Proteomes" id="UP000243459"/>
    </source>
</evidence>
<protein>
    <recommendedName>
        <fullName evidence="8">AP2/ERF domain-containing protein</fullName>
    </recommendedName>
</protein>
<dbReference type="GO" id="GO:0003677">
    <property type="term" value="F:DNA binding"/>
    <property type="evidence" value="ECO:0007669"/>
    <property type="project" value="UniProtKB-KW"/>
</dbReference>
<dbReference type="PANTHER" id="PTHR31194">
    <property type="entry name" value="SHN SHINE , DNA BINDING / TRANSCRIPTION FACTOR"/>
    <property type="match status" value="1"/>
</dbReference>
<dbReference type="Gramene" id="ONK75862">
    <property type="protein sequence ID" value="ONK75862"/>
    <property type="gene ID" value="A4U43_C03F21330"/>
</dbReference>
<feature type="region of interest" description="Disordered" evidence="7">
    <location>
        <begin position="74"/>
        <end position="94"/>
    </location>
</feature>
<organism evidence="9 10">
    <name type="scientific">Asparagus officinalis</name>
    <name type="common">Garden asparagus</name>
    <dbReference type="NCBI Taxonomy" id="4686"/>
    <lineage>
        <taxon>Eukaryota</taxon>
        <taxon>Viridiplantae</taxon>
        <taxon>Streptophyta</taxon>
        <taxon>Embryophyta</taxon>
        <taxon>Tracheophyta</taxon>
        <taxon>Spermatophyta</taxon>
        <taxon>Magnoliopsida</taxon>
        <taxon>Liliopsida</taxon>
        <taxon>Asparagales</taxon>
        <taxon>Asparagaceae</taxon>
        <taxon>Asparagoideae</taxon>
        <taxon>Asparagus</taxon>
    </lineage>
</organism>
<keyword evidence="4" id="KW-0804">Transcription</keyword>
<keyword evidence="3" id="KW-0238">DNA-binding</keyword>
<dbReference type="SMART" id="SM00380">
    <property type="entry name" value="AP2"/>
    <property type="match status" value="1"/>
</dbReference>
<accession>A0A5P1FCP1</accession>
<sequence length="464" mass="51606">MLLHGQPAIKCKPLFQGTAMMTLFPLPTGLQYDKWILLRHLTELFPLEVWSFLLAWNSTTVCWIQLKTQSQQEMARKRKNTEPEVSGMSSGASSVGHVGNEGVAAFGGIRRARKRFVGVRQRPSGRWVAEIKDTIQKIRVWLGTFDTAEDAARAYDEAACLLRGANTRTNFWPCSPSQHSATSVLPSKITNLLLLRLKARNGLASPENEQEHGLQEYELHQSAPTQDLLCQQKQHQHQQQPYIGEEEEGEESGDIHFTDFLNDTNFDTSDGQDVIYESVQNVCNEYRDHSGEVGQVGECSGGGEEGGIDLSEIDFQFDGMDDSSFCFYSPFEIPGAIEEGIEEEEDCTGDEPSMIRAAMKRMKYERKISASLYALNGISECLKMKVNETSRGGRGSFADNLSYLSNACRNQQEGNVKEERDTVQSQQNPTLSSELSSSSDSGSGSITDGELSIWSCLDPICYVT</sequence>
<proteinExistence type="inferred from homology"/>
<feature type="region of interest" description="Disordered" evidence="7">
    <location>
        <begin position="413"/>
        <end position="447"/>
    </location>
</feature>
<feature type="region of interest" description="Disordered" evidence="7">
    <location>
        <begin position="229"/>
        <end position="250"/>
    </location>
</feature>
<keyword evidence="10" id="KW-1185">Reference proteome</keyword>
<dbReference type="FunFam" id="3.30.730.10:FF:000005">
    <property type="entry name" value="ethylene-responsive transcription factor RAP2-11"/>
    <property type="match status" value="1"/>
</dbReference>
<evidence type="ECO:0000256" key="5">
    <source>
        <dbReference type="ARBA" id="ARBA00023242"/>
    </source>
</evidence>
<dbReference type="PROSITE" id="PS51032">
    <property type="entry name" value="AP2_ERF"/>
    <property type="match status" value="1"/>
</dbReference>
<dbReference type="AlphaFoldDB" id="A0A5P1FCP1"/>
<dbReference type="InterPro" id="IPR016177">
    <property type="entry name" value="DNA-bd_dom_sf"/>
</dbReference>
<dbReference type="CDD" id="cd00018">
    <property type="entry name" value="AP2"/>
    <property type="match status" value="1"/>
</dbReference>